<dbReference type="GO" id="GO:0015421">
    <property type="term" value="F:ABC-type oligopeptide transporter activity"/>
    <property type="evidence" value="ECO:0007669"/>
    <property type="project" value="TreeGrafter"/>
</dbReference>
<evidence type="ECO:0000256" key="9">
    <source>
        <dbReference type="SAM" id="Phobius"/>
    </source>
</evidence>
<keyword evidence="3" id="KW-1003">Cell membrane</keyword>
<feature type="transmembrane region" description="Helical" evidence="9">
    <location>
        <begin position="54"/>
        <end position="77"/>
    </location>
</feature>
<evidence type="ECO:0000256" key="2">
    <source>
        <dbReference type="ARBA" id="ARBA00022448"/>
    </source>
</evidence>
<reference evidence="12 13" key="1">
    <citation type="submission" date="2018-08" db="EMBL/GenBank/DDBJ databases">
        <title>Erythrobacter zhengii sp.nov., a bacterium isolated from deep-sea sediment.</title>
        <authorList>
            <person name="Fang C."/>
            <person name="Wu Y.-H."/>
            <person name="Sun C."/>
            <person name="Wang H."/>
            <person name="Cheng H."/>
            <person name="Meng F.-X."/>
            <person name="Wang C.-S."/>
            <person name="Xu X.-W."/>
        </authorList>
    </citation>
    <scope>NUCLEOTIDE SEQUENCE [LARGE SCALE GENOMIC DNA]</scope>
    <source>
        <strain evidence="12 13">V18</strain>
    </source>
</reference>
<dbReference type="EMBL" id="QXFL01000008">
    <property type="protein sequence ID" value="RIV83826.1"/>
    <property type="molecule type" value="Genomic_DNA"/>
</dbReference>
<keyword evidence="13" id="KW-1185">Reference proteome</keyword>
<comment type="caution">
    <text evidence="12">The sequence shown here is derived from an EMBL/GenBank/DDBJ whole genome shotgun (WGS) entry which is preliminary data.</text>
</comment>
<dbReference type="GO" id="GO:0005524">
    <property type="term" value="F:ATP binding"/>
    <property type="evidence" value="ECO:0007669"/>
    <property type="project" value="UniProtKB-KW"/>
</dbReference>
<dbReference type="Pfam" id="PF00005">
    <property type="entry name" value="ABC_tran"/>
    <property type="match status" value="1"/>
</dbReference>
<feature type="domain" description="ABC transmembrane type-1" evidence="11">
    <location>
        <begin position="18"/>
        <end position="298"/>
    </location>
</feature>
<dbReference type="CDD" id="cd07346">
    <property type="entry name" value="ABC_6TM_exporters"/>
    <property type="match status" value="1"/>
</dbReference>
<dbReference type="OrthoDB" id="5288711at2"/>
<feature type="transmembrane region" description="Helical" evidence="9">
    <location>
        <begin position="158"/>
        <end position="176"/>
    </location>
</feature>
<dbReference type="InterPro" id="IPR036640">
    <property type="entry name" value="ABC1_TM_sf"/>
</dbReference>
<proteinExistence type="predicted"/>
<protein>
    <submittedName>
        <fullName evidence="12">ABC transporter ATP-binding protein</fullName>
    </submittedName>
</protein>
<keyword evidence="5" id="KW-0547">Nucleotide-binding</keyword>
<comment type="subcellular location">
    <subcellularLocation>
        <location evidence="1">Cell membrane</location>
        <topology evidence="1">Multi-pass membrane protein</topology>
    </subcellularLocation>
</comment>
<organism evidence="12 13">
    <name type="scientific">Aurantiacibacter zhengii</name>
    <dbReference type="NCBI Taxonomy" id="2307003"/>
    <lineage>
        <taxon>Bacteria</taxon>
        <taxon>Pseudomonadati</taxon>
        <taxon>Pseudomonadota</taxon>
        <taxon>Alphaproteobacteria</taxon>
        <taxon>Sphingomonadales</taxon>
        <taxon>Erythrobacteraceae</taxon>
        <taxon>Aurantiacibacter</taxon>
    </lineage>
</organism>
<evidence type="ECO:0000256" key="5">
    <source>
        <dbReference type="ARBA" id="ARBA00022741"/>
    </source>
</evidence>
<dbReference type="GO" id="GO:0005886">
    <property type="term" value="C:plasma membrane"/>
    <property type="evidence" value="ECO:0007669"/>
    <property type="project" value="UniProtKB-SubCell"/>
</dbReference>
<feature type="transmembrane region" description="Helical" evidence="9">
    <location>
        <begin position="132"/>
        <end position="152"/>
    </location>
</feature>
<evidence type="ECO:0000259" key="10">
    <source>
        <dbReference type="PROSITE" id="PS50893"/>
    </source>
</evidence>
<dbReference type="AlphaFoldDB" id="A0A418NPC4"/>
<dbReference type="PROSITE" id="PS00211">
    <property type="entry name" value="ABC_TRANSPORTER_1"/>
    <property type="match status" value="1"/>
</dbReference>
<evidence type="ECO:0000256" key="4">
    <source>
        <dbReference type="ARBA" id="ARBA00022692"/>
    </source>
</evidence>
<keyword evidence="7 9" id="KW-1133">Transmembrane helix</keyword>
<feature type="transmembrane region" description="Helical" evidence="9">
    <location>
        <begin position="236"/>
        <end position="261"/>
    </location>
</feature>
<evidence type="ECO:0000256" key="1">
    <source>
        <dbReference type="ARBA" id="ARBA00004651"/>
    </source>
</evidence>
<sequence>MTLRNLIKRAARYRGQLFAISVLALLSSVSMLAIPALAGMLLGDAITGSVMQGGVIAALLVGALLLTTVFTLASNVVTATSSARILADFRCEVFDHLSHLPLEFHDNSRQGDLIALATYEASRLSGFLTSTLANVPAMLATSLGATIALFLIDPMLAFVVPVLVPVFYLALKLLSLRLRKLAMRAREAEAEVYAVAESHLQMLMATKTFATEQEQAARYAEVVEESRRRALAAQHASAAIGPISGLIAGCAAIFIIAAAGTQLSGAQENPAELFAFLFYAALLTRPIGSLSSVYGQWQVAKGTLTRLEQVLQLPEESGYGESGMITEPRGAIAFENVRFSYPGRNGPIRDASLTIAPGEVLALIGENGCGKTTLLKLMLRLYDLESGRITFDGRDITTLDVRSLRRQVGYVPQRALLFNGTVRENLAFGYHGSEAPDFERALSLAQASAFVSALPDGLETVIGDNGVRLSGGQRQRIALARAIIADPPVLVFDEATSMWDLEGEAAFVESCRDALVGRTVLFITHRPASLALADRIVTVEGGECREIRPGPELAEILPIPVDDNSQYGISTGSK</sequence>
<dbReference type="Gene3D" id="3.40.50.300">
    <property type="entry name" value="P-loop containing nucleotide triphosphate hydrolases"/>
    <property type="match status" value="1"/>
</dbReference>
<evidence type="ECO:0000256" key="6">
    <source>
        <dbReference type="ARBA" id="ARBA00022840"/>
    </source>
</evidence>
<keyword evidence="6 12" id="KW-0067">ATP-binding</keyword>
<accession>A0A418NPC4</accession>
<dbReference type="InterPro" id="IPR003593">
    <property type="entry name" value="AAA+_ATPase"/>
</dbReference>
<dbReference type="Gene3D" id="1.20.1560.10">
    <property type="entry name" value="ABC transporter type 1, transmembrane domain"/>
    <property type="match status" value="1"/>
</dbReference>
<dbReference type="InterPro" id="IPR011527">
    <property type="entry name" value="ABC1_TM_dom"/>
</dbReference>
<dbReference type="InterPro" id="IPR003439">
    <property type="entry name" value="ABC_transporter-like_ATP-bd"/>
</dbReference>
<name>A0A418NPC4_9SPHN</name>
<gene>
    <name evidence="12" type="ORF">D2V07_15150</name>
</gene>
<evidence type="ECO:0000256" key="7">
    <source>
        <dbReference type="ARBA" id="ARBA00022989"/>
    </source>
</evidence>
<evidence type="ECO:0000313" key="12">
    <source>
        <dbReference type="EMBL" id="RIV83826.1"/>
    </source>
</evidence>
<keyword evidence="2" id="KW-0813">Transport</keyword>
<evidence type="ECO:0000313" key="13">
    <source>
        <dbReference type="Proteomes" id="UP000286576"/>
    </source>
</evidence>
<feature type="transmembrane region" description="Helical" evidence="9">
    <location>
        <begin position="273"/>
        <end position="294"/>
    </location>
</feature>
<dbReference type="PROSITE" id="PS50893">
    <property type="entry name" value="ABC_TRANSPORTER_2"/>
    <property type="match status" value="1"/>
</dbReference>
<evidence type="ECO:0000256" key="8">
    <source>
        <dbReference type="ARBA" id="ARBA00023136"/>
    </source>
</evidence>
<feature type="domain" description="ABC transporter" evidence="10">
    <location>
        <begin position="332"/>
        <end position="566"/>
    </location>
</feature>
<evidence type="ECO:0000256" key="3">
    <source>
        <dbReference type="ARBA" id="ARBA00022475"/>
    </source>
</evidence>
<dbReference type="PROSITE" id="PS50929">
    <property type="entry name" value="ABC_TM1F"/>
    <property type="match status" value="1"/>
</dbReference>
<dbReference type="InterPro" id="IPR039421">
    <property type="entry name" value="Type_1_exporter"/>
</dbReference>
<evidence type="ECO:0000259" key="11">
    <source>
        <dbReference type="PROSITE" id="PS50929"/>
    </source>
</evidence>
<keyword evidence="4 9" id="KW-0812">Transmembrane</keyword>
<dbReference type="GO" id="GO:0016887">
    <property type="term" value="F:ATP hydrolysis activity"/>
    <property type="evidence" value="ECO:0007669"/>
    <property type="project" value="InterPro"/>
</dbReference>
<keyword evidence="8 9" id="KW-0472">Membrane</keyword>
<dbReference type="SUPFAM" id="SSF52540">
    <property type="entry name" value="P-loop containing nucleoside triphosphate hydrolases"/>
    <property type="match status" value="1"/>
</dbReference>
<dbReference type="InterPro" id="IPR027417">
    <property type="entry name" value="P-loop_NTPase"/>
</dbReference>
<dbReference type="Pfam" id="PF00664">
    <property type="entry name" value="ABC_membrane"/>
    <property type="match status" value="1"/>
</dbReference>
<dbReference type="FunFam" id="3.40.50.300:FF:000299">
    <property type="entry name" value="ABC transporter ATP-binding protein/permease"/>
    <property type="match status" value="1"/>
</dbReference>
<dbReference type="PANTHER" id="PTHR43394:SF1">
    <property type="entry name" value="ATP-BINDING CASSETTE SUB-FAMILY B MEMBER 10, MITOCHONDRIAL"/>
    <property type="match status" value="1"/>
</dbReference>
<dbReference type="SUPFAM" id="SSF90123">
    <property type="entry name" value="ABC transporter transmembrane region"/>
    <property type="match status" value="1"/>
</dbReference>
<dbReference type="RefSeq" id="WP_119587770.1">
    <property type="nucleotide sequence ID" value="NZ_CAWODQ010000028.1"/>
</dbReference>
<dbReference type="InterPro" id="IPR017871">
    <property type="entry name" value="ABC_transporter-like_CS"/>
</dbReference>
<dbReference type="PANTHER" id="PTHR43394">
    <property type="entry name" value="ATP-DEPENDENT PERMEASE MDL1, MITOCHONDRIAL"/>
    <property type="match status" value="1"/>
</dbReference>
<dbReference type="SMART" id="SM00382">
    <property type="entry name" value="AAA"/>
    <property type="match status" value="1"/>
</dbReference>
<dbReference type="Proteomes" id="UP000286576">
    <property type="component" value="Unassembled WGS sequence"/>
</dbReference>